<proteinExistence type="predicted"/>
<evidence type="ECO:0000256" key="1">
    <source>
        <dbReference type="SAM" id="Coils"/>
    </source>
</evidence>
<feature type="compositionally biased region" description="Basic residues" evidence="2">
    <location>
        <begin position="1"/>
        <end position="15"/>
    </location>
</feature>
<dbReference type="GeneID" id="102521842"/>
<dbReference type="PANTHER" id="PTHR23347:SF5">
    <property type="entry name" value="HARMONIN-BINDING PROTEIN USHBP1"/>
    <property type="match status" value="1"/>
</dbReference>
<dbReference type="InterPro" id="IPR019536">
    <property type="entry name" value="USHBP1_PDZ-bd"/>
</dbReference>
<feature type="coiled-coil region" evidence="1">
    <location>
        <begin position="203"/>
        <end position="230"/>
    </location>
</feature>
<dbReference type="CTD" id="83878"/>
<accession>A0A8B8RVA9</accession>
<feature type="region of interest" description="Disordered" evidence="2">
    <location>
        <begin position="548"/>
        <end position="597"/>
    </location>
</feature>
<gene>
    <name evidence="5" type="primary">USHBP1</name>
</gene>
<feature type="domain" description="Harmonin-binding protein USHBP1 PDZ-binding" evidence="3">
    <location>
        <begin position="308"/>
        <end position="371"/>
    </location>
</feature>
<evidence type="ECO:0000259" key="3">
    <source>
        <dbReference type="Pfam" id="PF10506"/>
    </source>
</evidence>
<feature type="region of interest" description="Disordered" evidence="2">
    <location>
        <begin position="1"/>
        <end position="124"/>
    </location>
</feature>
<dbReference type="AlphaFoldDB" id="A0A8B8RVA9"/>
<dbReference type="Pfam" id="PF10506">
    <property type="entry name" value="USHBP1_PDZ-bd"/>
    <property type="match status" value="1"/>
</dbReference>
<feature type="compositionally biased region" description="Basic and acidic residues" evidence="2">
    <location>
        <begin position="157"/>
        <end position="174"/>
    </location>
</feature>
<keyword evidence="1" id="KW-0175">Coiled coil</keyword>
<sequence>MSARATRPRSRRGRHALPGELDPVAESSEEAEAASRSSELGPVPSQDSCKPELLGPEAEAKGQSLESRTFHLSPLHRTDKEVDGDSSRGPALVPEGPHEPVEEAHQAPGAAPRDGETLLSGFGAPDVFQTLQQALSSLEAAAAAWRRRPPSCPGPTEAKDRSEGEPRPCLEKEGAGGCQREAARLAERNAWLRLALGSREDELNRTQSSLKVIQAEKKMLQREVQELQDSLMRLEPFPSPSCDQARGSGSGSSSSGVDGETWGTQDPFSLAHPLLRRLQSDSSTQILGPLPTQPLAPEMHIIETQMGQLRGNIEKLKCFNRLLSAVLQEYKGRCEGLSMQLGQREAEATALRLALQYSEHCEEAYGALLTLREADSRAGEDAFMGDLEVAEKEAQRLLVQEKAAMDGGTLQDPHPSPEGSSVDRPTPQEVAAQLQGYVQRLQERRALVKITPEPGPPLAPISTVPHAEAMVQAILGTQPGPALPRLEKMQIQQDLAATRETLADLMLRLQLVRREKRALELREAALRAQGPAHVLLLEQLQWEKAQLQTGGANSSGGDSSGGGSSGDEEEWSQGPPAVPGGSRGTDGSQGGKVQDPGDLAQELSASLTRALSLREQLQSLREELEEVAQKGRARRAQSTELNSDLCRAHSALVMAFRGAHRKQEEQRRKMEQQVALMEARQAEELAVLEATARALGRPRLPCRPPRPGETFL</sequence>
<feature type="compositionally biased region" description="Basic and acidic residues" evidence="2">
    <location>
        <begin position="76"/>
        <end position="86"/>
    </location>
</feature>
<feature type="compositionally biased region" description="Gly residues" evidence="2">
    <location>
        <begin position="581"/>
        <end position="590"/>
    </location>
</feature>
<dbReference type="RefSeq" id="XP_032321224.1">
    <property type="nucleotide sequence ID" value="XM_032465333.1"/>
</dbReference>
<reference evidence="5" key="1">
    <citation type="submission" date="2025-08" db="UniProtKB">
        <authorList>
            <consortium name="RefSeq"/>
        </authorList>
    </citation>
    <scope>IDENTIFICATION</scope>
    <source>
        <tissue evidence="5">Ear skin</tissue>
    </source>
</reference>
<feature type="coiled-coil region" evidence="1">
    <location>
        <begin position="603"/>
        <end position="634"/>
    </location>
</feature>
<keyword evidence="4" id="KW-1185">Reference proteome</keyword>
<name>A0A8B8RVA9_CAMFR</name>
<feature type="region of interest" description="Disordered" evidence="2">
    <location>
        <begin position="139"/>
        <end position="175"/>
    </location>
</feature>
<evidence type="ECO:0000313" key="5">
    <source>
        <dbReference type="RefSeq" id="XP_032321224.1"/>
    </source>
</evidence>
<organism evidence="4 5">
    <name type="scientific">Camelus ferus</name>
    <name type="common">Wild bactrian camel</name>
    <name type="synonym">Camelus bactrianus ferus</name>
    <dbReference type="NCBI Taxonomy" id="419612"/>
    <lineage>
        <taxon>Eukaryota</taxon>
        <taxon>Metazoa</taxon>
        <taxon>Chordata</taxon>
        <taxon>Craniata</taxon>
        <taxon>Vertebrata</taxon>
        <taxon>Euteleostomi</taxon>
        <taxon>Mammalia</taxon>
        <taxon>Eutheria</taxon>
        <taxon>Laurasiatheria</taxon>
        <taxon>Artiodactyla</taxon>
        <taxon>Tylopoda</taxon>
        <taxon>Camelidae</taxon>
        <taxon>Camelus</taxon>
    </lineage>
</organism>
<dbReference type="PANTHER" id="PTHR23347">
    <property type="entry name" value="COLORECTAL MUTANT CANCER PROTEIN MCC PROTEIN -RELATED"/>
    <property type="match status" value="1"/>
</dbReference>
<evidence type="ECO:0000256" key="2">
    <source>
        <dbReference type="SAM" id="MobiDB-lite"/>
    </source>
</evidence>
<feature type="compositionally biased region" description="Basic and acidic residues" evidence="2">
    <location>
        <begin position="96"/>
        <end position="105"/>
    </location>
</feature>
<dbReference type="Proteomes" id="UP000694856">
    <property type="component" value="Chromosome 22"/>
</dbReference>
<feature type="coiled-coil region" evidence="1">
    <location>
        <begin position="495"/>
        <end position="529"/>
    </location>
</feature>
<feature type="region of interest" description="Disordered" evidence="2">
    <location>
        <begin position="234"/>
        <end position="263"/>
    </location>
</feature>
<dbReference type="InterPro" id="IPR040171">
    <property type="entry name" value="USBP1-like"/>
</dbReference>
<protein>
    <submittedName>
        <fullName evidence="5">Usher syndrome type-1C protein-binding protein 1 isoform X1</fullName>
    </submittedName>
</protein>
<evidence type="ECO:0000313" key="4">
    <source>
        <dbReference type="Proteomes" id="UP000694856"/>
    </source>
</evidence>